<feature type="domain" description="EF-hand" evidence="2">
    <location>
        <begin position="139"/>
        <end position="174"/>
    </location>
</feature>
<dbReference type="SMART" id="SM00054">
    <property type="entry name" value="EFh"/>
    <property type="match status" value="2"/>
</dbReference>
<evidence type="ECO:0000259" key="1">
    <source>
        <dbReference type="PROSITE" id="PS50031"/>
    </source>
</evidence>
<gene>
    <name evidence="3" type="ORF">BGZ65_000105</name>
</gene>
<evidence type="ECO:0000313" key="3">
    <source>
        <dbReference type="EMBL" id="KAF9967244.1"/>
    </source>
</evidence>
<organism evidence="3 4">
    <name type="scientific">Modicella reniformis</name>
    <dbReference type="NCBI Taxonomy" id="1440133"/>
    <lineage>
        <taxon>Eukaryota</taxon>
        <taxon>Fungi</taxon>
        <taxon>Fungi incertae sedis</taxon>
        <taxon>Mucoromycota</taxon>
        <taxon>Mortierellomycotina</taxon>
        <taxon>Mortierellomycetes</taxon>
        <taxon>Mortierellales</taxon>
        <taxon>Mortierellaceae</taxon>
        <taxon>Modicella</taxon>
    </lineage>
</organism>
<dbReference type="Proteomes" id="UP000749646">
    <property type="component" value="Unassembled WGS sequence"/>
</dbReference>
<dbReference type="PANTHER" id="PTHR11216">
    <property type="entry name" value="EH DOMAIN"/>
    <property type="match status" value="1"/>
</dbReference>
<dbReference type="InterPro" id="IPR011992">
    <property type="entry name" value="EF-hand-dom_pair"/>
</dbReference>
<dbReference type="AlphaFoldDB" id="A0A9P6JEZ0"/>
<dbReference type="PROSITE" id="PS50031">
    <property type="entry name" value="EH"/>
    <property type="match status" value="1"/>
</dbReference>
<accession>A0A9P6JEZ0</accession>
<dbReference type="SMART" id="SM00027">
    <property type="entry name" value="EH"/>
    <property type="match status" value="1"/>
</dbReference>
<protein>
    <submittedName>
        <fullName evidence="3">Uncharacterized protein</fullName>
    </submittedName>
</protein>
<evidence type="ECO:0000313" key="4">
    <source>
        <dbReference type="Proteomes" id="UP000749646"/>
    </source>
</evidence>
<dbReference type="GO" id="GO:0006897">
    <property type="term" value="P:endocytosis"/>
    <property type="evidence" value="ECO:0007669"/>
    <property type="project" value="TreeGrafter"/>
</dbReference>
<sequence>MYFIQHTMDKSIKNLPVTLASSLIKAAGSTSTGTGLISSPVLGAQTLTRQITGNNMNIHNPVIARQLSGSVNMTSSPLAQQHTGGASSLFGASSATDVPWEITHEEKARFDRFFDQLDKNGTGVVGGEEAGKFFLNSRLPEVVLAQIWDLADITKSGTLSKDEFSVAMLLINRKNATNAPIPKTLPL</sequence>
<feature type="domain" description="EH" evidence="1">
    <location>
        <begin position="106"/>
        <end position="187"/>
    </location>
</feature>
<dbReference type="GO" id="GO:0016197">
    <property type="term" value="P:endosomal transport"/>
    <property type="evidence" value="ECO:0007669"/>
    <property type="project" value="TreeGrafter"/>
</dbReference>
<name>A0A9P6JEZ0_9FUNG</name>
<proteinExistence type="predicted"/>
<feature type="non-terminal residue" evidence="3">
    <location>
        <position position="1"/>
    </location>
</feature>
<comment type="caution">
    <text evidence="3">The sequence shown here is derived from an EMBL/GenBank/DDBJ whole genome shotgun (WGS) entry which is preliminary data.</text>
</comment>
<dbReference type="EMBL" id="JAAAHW010005654">
    <property type="protein sequence ID" value="KAF9967244.1"/>
    <property type="molecule type" value="Genomic_DNA"/>
</dbReference>
<dbReference type="OrthoDB" id="524326at2759"/>
<dbReference type="Pfam" id="PF12763">
    <property type="entry name" value="EH"/>
    <property type="match status" value="1"/>
</dbReference>
<keyword evidence="4" id="KW-1185">Reference proteome</keyword>
<dbReference type="CDD" id="cd00052">
    <property type="entry name" value="EH"/>
    <property type="match status" value="1"/>
</dbReference>
<dbReference type="Gene3D" id="1.10.238.10">
    <property type="entry name" value="EF-hand"/>
    <property type="match status" value="1"/>
</dbReference>
<reference evidence="3" key="1">
    <citation type="journal article" date="2020" name="Fungal Divers.">
        <title>Resolving the Mortierellaceae phylogeny through synthesis of multi-gene phylogenetics and phylogenomics.</title>
        <authorList>
            <person name="Vandepol N."/>
            <person name="Liber J."/>
            <person name="Desiro A."/>
            <person name="Na H."/>
            <person name="Kennedy M."/>
            <person name="Barry K."/>
            <person name="Grigoriev I.V."/>
            <person name="Miller A.N."/>
            <person name="O'Donnell K."/>
            <person name="Stajich J.E."/>
            <person name="Bonito G."/>
        </authorList>
    </citation>
    <scope>NUCLEOTIDE SEQUENCE</scope>
    <source>
        <strain evidence="3">MES-2147</strain>
    </source>
</reference>
<dbReference type="InterPro" id="IPR002048">
    <property type="entry name" value="EF_hand_dom"/>
</dbReference>
<dbReference type="GO" id="GO:0005886">
    <property type="term" value="C:plasma membrane"/>
    <property type="evidence" value="ECO:0007669"/>
    <property type="project" value="TreeGrafter"/>
</dbReference>
<dbReference type="PANTHER" id="PTHR11216:SF170">
    <property type="entry name" value="DYNAMIN ASSOCIATED PROTEIN 160, ISOFORM D"/>
    <property type="match status" value="1"/>
</dbReference>
<dbReference type="GO" id="GO:0005737">
    <property type="term" value="C:cytoplasm"/>
    <property type="evidence" value="ECO:0007669"/>
    <property type="project" value="TreeGrafter"/>
</dbReference>
<dbReference type="SUPFAM" id="SSF47473">
    <property type="entry name" value="EF-hand"/>
    <property type="match status" value="1"/>
</dbReference>
<evidence type="ECO:0000259" key="2">
    <source>
        <dbReference type="PROSITE" id="PS50222"/>
    </source>
</evidence>
<dbReference type="InterPro" id="IPR000261">
    <property type="entry name" value="EH_dom"/>
</dbReference>
<dbReference type="PROSITE" id="PS50222">
    <property type="entry name" value="EF_HAND_2"/>
    <property type="match status" value="1"/>
</dbReference>
<dbReference type="GO" id="GO:0005509">
    <property type="term" value="F:calcium ion binding"/>
    <property type="evidence" value="ECO:0007669"/>
    <property type="project" value="InterPro"/>
</dbReference>